<dbReference type="GO" id="GO:0005829">
    <property type="term" value="C:cytosol"/>
    <property type="evidence" value="ECO:0007669"/>
    <property type="project" value="TreeGrafter"/>
</dbReference>
<dbReference type="PANTHER" id="PTHR42904:SF12">
    <property type="entry name" value="ADP-RIBOSE PYROPHOSPHATASE-RELATED"/>
    <property type="match status" value="1"/>
</dbReference>
<dbReference type="OrthoDB" id="9804442at2"/>
<keyword evidence="7" id="KW-1185">Reference proteome</keyword>
<keyword evidence="3" id="KW-0378">Hydrolase</keyword>
<dbReference type="CDD" id="cd18884">
    <property type="entry name" value="NUDIX_Hydrolase"/>
    <property type="match status" value="1"/>
</dbReference>
<dbReference type="GO" id="GO:0035529">
    <property type="term" value="F:NADH pyrophosphatase activity"/>
    <property type="evidence" value="ECO:0007669"/>
    <property type="project" value="TreeGrafter"/>
</dbReference>
<dbReference type="Gene3D" id="3.90.79.10">
    <property type="entry name" value="Nucleoside Triphosphate Pyrophosphohydrolase"/>
    <property type="match status" value="1"/>
</dbReference>
<evidence type="ECO:0000256" key="3">
    <source>
        <dbReference type="ARBA" id="ARBA00022801"/>
    </source>
</evidence>
<dbReference type="InterPro" id="IPR015797">
    <property type="entry name" value="NUDIX_hydrolase-like_dom_sf"/>
</dbReference>
<dbReference type="InterPro" id="IPR050241">
    <property type="entry name" value="NAD-cap_RNA_hydrolase_NudC"/>
</dbReference>
<feature type="domain" description="Nudix hydrolase" evidence="5">
    <location>
        <begin position="39"/>
        <end position="159"/>
    </location>
</feature>
<evidence type="ECO:0000313" key="7">
    <source>
        <dbReference type="Proteomes" id="UP000567922"/>
    </source>
</evidence>
<evidence type="ECO:0000256" key="2">
    <source>
        <dbReference type="ARBA" id="ARBA00022723"/>
    </source>
</evidence>
<sequence length="168" mass="18840">MSEFQYCPQCATPLKDAHIGGEPRNSCPESQCGFIHWANPVPVVAAIVEHEGHVILAHNKTWPPTWFGLITGFLERGETPESGVQREVEEELALTPHEVTFIGHYPFEQMNQIIIAYHVTATGTVVLNEELDEFKHVRPDKLKPWPFGTGHAVADWLQQRNAAGSYES</sequence>
<dbReference type="EMBL" id="JACHWS010000001">
    <property type="protein sequence ID" value="MBB3036352.1"/>
    <property type="molecule type" value="Genomic_DNA"/>
</dbReference>
<dbReference type="AlphaFoldDB" id="A0A839RHV0"/>
<keyword evidence="4" id="KW-0460">Magnesium</keyword>
<dbReference type="SUPFAM" id="SSF55811">
    <property type="entry name" value="Nudix"/>
    <property type="match status" value="1"/>
</dbReference>
<dbReference type="Proteomes" id="UP000567922">
    <property type="component" value="Unassembled WGS sequence"/>
</dbReference>
<dbReference type="GO" id="GO:0046872">
    <property type="term" value="F:metal ion binding"/>
    <property type="evidence" value="ECO:0007669"/>
    <property type="project" value="UniProtKB-KW"/>
</dbReference>
<keyword evidence="2" id="KW-0479">Metal-binding</keyword>
<evidence type="ECO:0000256" key="4">
    <source>
        <dbReference type="ARBA" id="ARBA00022842"/>
    </source>
</evidence>
<organism evidence="6 7">
    <name type="scientific">Hoyosella altamirensis</name>
    <dbReference type="NCBI Taxonomy" id="616997"/>
    <lineage>
        <taxon>Bacteria</taxon>
        <taxon>Bacillati</taxon>
        <taxon>Actinomycetota</taxon>
        <taxon>Actinomycetes</taxon>
        <taxon>Mycobacteriales</taxon>
        <taxon>Hoyosellaceae</taxon>
        <taxon>Hoyosella</taxon>
    </lineage>
</organism>
<proteinExistence type="predicted"/>
<protein>
    <submittedName>
        <fullName evidence="6">NADH pyrophosphatase NudC (Nudix superfamily)</fullName>
    </submittedName>
</protein>
<comment type="caution">
    <text evidence="6">The sequence shown here is derived from an EMBL/GenBank/DDBJ whole genome shotgun (WGS) entry which is preliminary data.</text>
</comment>
<dbReference type="GO" id="GO:0006742">
    <property type="term" value="P:NADP+ catabolic process"/>
    <property type="evidence" value="ECO:0007669"/>
    <property type="project" value="TreeGrafter"/>
</dbReference>
<evidence type="ECO:0000313" key="6">
    <source>
        <dbReference type="EMBL" id="MBB3036352.1"/>
    </source>
</evidence>
<comment type="cofactor">
    <cofactor evidence="1">
        <name>Mg(2+)</name>
        <dbReference type="ChEBI" id="CHEBI:18420"/>
    </cofactor>
</comment>
<dbReference type="GO" id="GO:0019677">
    <property type="term" value="P:NAD+ catabolic process"/>
    <property type="evidence" value="ECO:0007669"/>
    <property type="project" value="TreeGrafter"/>
</dbReference>
<dbReference type="PANTHER" id="PTHR42904">
    <property type="entry name" value="NUDIX HYDROLASE, NUDC SUBFAMILY"/>
    <property type="match status" value="1"/>
</dbReference>
<evidence type="ECO:0000256" key="1">
    <source>
        <dbReference type="ARBA" id="ARBA00001946"/>
    </source>
</evidence>
<dbReference type="RefSeq" id="WP_064440246.1">
    <property type="nucleotide sequence ID" value="NZ_BDDI01000007.1"/>
</dbReference>
<reference evidence="6 7" key="1">
    <citation type="submission" date="2020-08" db="EMBL/GenBank/DDBJ databases">
        <title>Sequencing the genomes of 1000 actinobacteria strains.</title>
        <authorList>
            <person name="Klenk H.-P."/>
        </authorList>
    </citation>
    <scope>NUCLEOTIDE SEQUENCE [LARGE SCALE GENOMIC DNA]</scope>
    <source>
        <strain evidence="6 7">DSM 45258</strain>
    </source>
</reference>
<dbReference type="InterPro" id="IPR000086">
    <property type="entry name" value="NUDIX_hydrolase_dom"/>
</dbReference>
<gene>
    <name evidence="6" type="ORF">FHU29_000786</name>
</gene>
<name>A0A839RHV0_9ACTN</name>
<evidence type="ECO:0000259" key="5">
    <source>
        <dbReference type="PROSITE" id="PS51462"/>
    </source>
</evidence>
<dbReference type="PROSITE" id="PS51462">
    <property type="entry name" value="NUDIX"/>
    <property type="match status" value="1"/>
</dbReference>
<dbReference type="Pfam" id="PF00293">
    <property type="entry name" value="NUDIX"/>
    <property type="match status" value="1"/>
</dbReference>
<accession>A0A839RHV0</accession>